<dbReference type="Pfam" id="PF00514">
    <property type="entry name" value="Arm"/>
    <property type="match status" value="1"/>
</dbReference>
<dbReference type="EMBL" id="ASHM01154468">
    <property type="protein sequence ID" value="PNX63336.1"/>
    <property type="molecule type" value="Genomic_DNA"/>
</dbReference>
<accession>A0A2K3KAK6</accession>
<organism evidence="5 6">
    <name type="scientific">Trifolium pratense</name>
    <name type="common">Red clover</name>
    <dbReference type="NCBI Taxonomy" id="57577"/>
    <lineage>
        <taxon>Eukaryota</taxon>
        <taxon>Viridiplantae</taxon>
        <taxon>Streptophyta</taxon>
        <taxon>Embryophyta</taxon>
        <taxon>Tracheophyta</taxon>
        <taxon>Spermatophyta</taxon>
        <taxon>Magnoliopsida</taxon>
        <taxon>eudicotyledons</taxon>
        <taxon>Gunneridae</taxon>
        <taxon>Pentapetalae</taxon>
        <taxon>rosids</taxon>
        <taxon>fabids</taxon>
        <taxon>Fabales</taxon>
        <taxon>Fabaceae</taxon>
        <taxon>Papilionoideae</taxon>
        <taxon>50 kb inversion clade</taxon>
        <taxon>NPAAA clade</taxon>
        <taxon>Hologalegina</taxon>
        <taxon>IRL clade</taxon>
        <taxon>Trifolieae</taxon>
        <taxon>Trifolium</taxon>
    </lineage>
</organism>
<evidence type="ECO:0000313" key="6">
    <source>
        <dbReference type="Proteomes" id="UP000236291"/>
    </source>
</evidence>
<evidence type="ECO:0000256" key="4">
    <source>
        <dbReference type="ARBA" id="ARBA00022927"/>
    </source>
</evidence>
<comment type="caution">
    <text evidence="5">The sequence shown here is derived from an EMBL/GenBank/DDBJ whole genome shotgun (WGS) entry which is preliminary data.</text>
</comment>
<protein>
    <submittedName>
        <fullName evidence="5">Importin subunit alpha-1-like protein</fullName>
    </submittedName>
</protein>
<evidence type="ECO:0000256" key="2">
    <source>
        <dbReference type="ARBA" id="ARBA00022448"/>
    </source>
</evidence>
<dbReference type="Gene3D" id="1.25.10.10">
    <property type="entry name" value="Leucine-rich Repeat Variant"/>
    <property type="match status" value="1"/>
</dbReference>
<dbReference type="GO" id="GO:0015031">
    <property type="term" value="P:protein transport"/>
    <property type="evidence" value="ECO:0007669"/>
    <property type="project" value="UniProtKB-KW"/>
</dbReference>
<sequence length="66" mass="7252">VRHALPALQRLILSDDPEVLTDACWALSYISDSTNDKIQEVIDAGASISFSVDPCCSYSGKYCDRK</sequence>
<dbReference type="InterPro" id="IPR016024">
    <property type="entry name" value="ARM-type_fold"/>
</dbReference>
<evidence type="ECO:0000256" key="1">
    <source>
        <dbReference type="ARBA" id="ARBA00010394"/>
    </source>
</evidence>
<dbReference type="STRING" id="57577.A0A2K3KAK6"/>
<dbReference type="PANTHER" id="PTHR23316">
    <property type="entry name" value="IMPORTIN ALPHA"/>
    <property type="match status" value="1"/>
</dbReference>
<dbReference type="InterPro" id="IPR011989">
    <property type="entry name" value="ARM-like"/>
</dbReference>
<dbReference type="AlphaFoldDB" id="A0A2K3KAK6"/>
<evidence type="ECO:0000256" key="3">
    <source>
        <dbReference type="ARBA" id="ARBA00022737"/>
    </source>
</evidence>
<keyword evidence="3" id="KW-0677">Repeat</keyword>
<reference evidence="5 6" key="1">
    <citation type="journal article" date="2014" name="Am. J. Bot.">
        <title>Genome assembly and annotation for red clover (Trifolium pratense; Fabaceae).</title>
        <authorList>
            <person name="Istvanek J."/>
            <person name="Jaros M."/>
            <person name="Krenek A."/>
            <person name="Repkova J."/>
        </authorList>
    </citation>
    <scope>NUCLEOTIDE SEQUENCE [LARGE SCALE GENOMIC DNA]</scope>
    <source>
        <strain evidence="6">cv. Tatra</strain>
        <tissue evidence="5">Young leaves</tissue>
    </source>
</reference>
<dbReference type="SUPFAM" id="SSF48371">
    <property type="entry name" value="ARM repeat"/>
    <property type="match status" value="1"/>
</dbReference>
<feature type="non-terminal residue" evidence="5">
    <location>
        <position position="1"/>
    </location>
</feature>
<reference evidence="5 6" key="2">
    <citation type="journal article" date="2017" name="Front. Plant Sci.">
        <title>Gene Classification and Mining of Molecular Markers Useful in Red Clover (Trifolium pratense) Breeding.</title>
        <authorList>
            <person name="Istvanek J."/>
            <person name="Dluhosova J."/>
            <person name="Dluhos P."/>
            <person name="Patkova L."/>
            <person name="Nedelnik J."/>
            <person name="Repkova J."/>
        </authorList>
    </citation>
    <scope>NUCLEOTIDE SEQUENCE [LARGE SCALE GENOMIC DNA]</scope>
    <source>
        <strain evidence="6">cv. Tatra</strain>
        <tissue evidence="5">Young leaves</tissue>
    </source>
</reference>
<keyword evidence="2" id="KW-0813">Transport</keyword>
<gene>
    <name evidence="5" type="ORF">L195_g061576</name>
</gene>
<comment type="similarity">
    <text evidence="1">Belongs to the importin alpha family.</text>
</comment>
<proteinExistence type="inferred from homology"/>
<name>A0A2K3KAK6_TRIPR</name>
<evidence type="ECO:0000313" key="5">
    <source>
        <dbReference type="EMBL" id="PNX63336.1"/>
    </source>
</evidence>
<dbReference type="InterPro" id="IPR000225">
    <property type="entry name" value="Armadillo"/>
</dbReference>
<keyword evidence="4" id="KW-0653">Protein transport</keyword>
<dbReference type="Proteomes" id="UP000236291">
    <property type="component" value="Unassembled WGS sequence"/>
</dbReference>